<dbReference type="PANTHER" id="PTHR11552">
    <property type="entry name" value="GLUCOSE-METHANOL-CHOLINE GMC OXIDOREDUCTASE"/>
    <property type="match status" value="1"/>
</dbReference>
<dbReference type="SUPFAM" id="SSF51905">
    <property type="entry name" value="FAD/NAD(P)-binding domain"/>
    <property type="match status" value="1"/>
</dbReference>
<evidence type="ECO:0000256" key="2">
    <source>
        <dbReference type="ARBA" id="ARBA00010790"/>
    </source>
</evidence>
<dbReference type="Gene3D" id="3.30.560.10">
    <property type="entry name" value="Glucose Oxidase, domain 3"/>
    <property type="match status" value="1"/>
</dbReference>
<evidence type="ECO:0000256" key="4">
    <source>
        <dbReference type="ARBA" id="ARBA00022827"/>
    </source>
</evidence>
<evidence type="ECO:0000256" key="5">
    <source>
        <dbReference type="RuleBase" id="RU003968"/>
    </source>
</evidence>
<dbReference type="InterPro" id="IPR012132">
    <property type="entry name" value="GMC_OxRdtase"/>
</dbReference>
<evidence type="ECO:0000259" key="6">
    <source>
        <dbReference type="PROSITE" id="PS00623"/>
    </source>
</evidence>
<dbReference type="Gene3D" id="3.50.50.60">
    <property type="entry name" value="FAD/NAD(P)-binding domain"/>
    <property type="match status" value="1"/>
</dbReference>
<dbReference type="InterPro" id="IPR007867">
    <property type="entry name" value="GMC_OxRtase_C"/>
</dbReference>
<sequence length="612" mass="68489">MFRFIFVTLFITWLVPHFLTWYWTISISEPLEEYDFIIVGAGTSGSVVANRLTEIPNFKVLLLEAGGEHPLNFLKSIPMLSLALQKSDMDWQYVTEPQKYSSGSLSENRSLWPRGKVLGGTSVLNLMVYTRGSPHDYDSWVKLGAKDWDYKSVLPYFKKSEHMASPDLSDSEYHGYDGPLNIDIRKDHGSQDLFVKAGEEIGYKIIDYNSNEDEGFAYVQSTTQNGKRHSAADAFLYPVSSRQNLHILANAHVSQILFDEDKNGKPRATGVKYVRYGKEKIVKAKNEVILCAGAVGTPHLLMLSGIGPKKHLEDNAVKVVADLPGVGSNLQDHVMLPIGVKSDLDISDEVISSKTLSLSTLFSYLYDGSGSLGSCTADGFAFLKTNKNFRDKKLDYPDIAFQMLSAQFDVGNKQLIDFHQHILNIDNETINDIQEQAKKVKLDKLNDLSILVILSHPESMGTIRLKSSNYSTHPVIDPNYLKDSKDVETLVRGIKVLEKMEKSPTFLSYGMKMMFASPKCEKSGPLRSEAFYRCVARRNILTVYHHCCTAKMGARTDKMAVADHRLRVYKVEGLRVADASVMPAVTSGNTQAPCYMIGEKAADMIKEDWNLV</sequence>
<feature type="domain" description="Glucose-methanol-choline oxidoreductase N-terminal" evidence="6">
    <location>
        <begin position="115"/>
        <end position="138"/>
    </location>
</feature>
<dbReference type="InterPro" id="IPR000172">
    <property type="entry name" value="GMC_OxRdtase_N"/>
</dbReference>
<dbReference type="PANTHER" id="PTHR11552:SF147">
    <property type="entry name" value="CHOLINE DEHYDROGENASE, MITOCHONDRIAL"/>
    <property type="match status" value="1"/>
</dbReference>
<organism evidence="8 9">
    <name type="scientific">Clavelina lepadiformis</name>
    <name type="common">Light-bulb sea squirt</name>
    <name type="synonym">Ascidia lepadiformis</name>
    <dbReference type="NCBI Taxonomy" id="159417"/>
    <lineage>
        <taxon>Eukaryota</taxon>
        <taxon>Metazoa</taxon>
        <taxon>Chordata</taxon>
        <taxon>Tunicata</taxon>
        <taxon>Ascidiacea</taxon>
        <taxon>Aplousobranchia</taxon>
        <taxon>Clavelinidae</taxon>
        <taxon>Clavelina</taxon>
    </lineage>
</organism>
<evidence type="ECO:0000313" key="8">
    <source>
        <dbReference type="EMBL" id="CAK8694756.1"/>
    </source>
</evidence>
<reference evidence="8 9" key="1">
    <citation type="submission" date="2024-02" db="EMBL/GenBank/DDBJ databases">
        <authorList>
            <person name="Daric V."/>
            <person name="Darras S."/>
        </authorList>
    </citation>
    <scope>NUCLEOTIDE SEQUENCE [LARGE SCALE GENOMIC DNA]</scope>
</reference>
<dbReference type="PROSITE" id="PS00623">
    <property type="entry name" value="GMC_OXRED_1"/>
    <property type="match status" value="1"/>
</dbReference>
<comment type="similarity">
    <text evidence="2 5">Belongs to the GMC oxidoreductase family.</text>
</comment>
<protein>
    <recommendedName>
        <fullName evidence="6 7">Glucose-methanol-choline oxidoreductase N-terminal domain-containing protein</fullName>
    </recommendedName>
</protein>
<keyword evidence="3 5" id="KW-0285">Flavoprotein</keyword>
<dbReference type="InterPro" id="IPR036188">
    <property type="entry name" value="FAD/NAD-bd_sf"/>
</dbReference>
<dbReference type="Proteomes" id="UP001642483">
    <property type="component" value="Unassembled WGS sequence"/>
</dbReference>
<comment type="cofactor">
    <cofactor evidence="1">
        <name>FAD</name>
        <dbReference type="ChEBI" id="CHEBI:57692"/>
    </cofactor>
</comment>
<feature type="domain" description="Glucose-methanol-choline oxidoreductase N-terminal" evidence="7">
    <location>
        <begin position="293"/>
        <end position="307"/>
    </location>
</feature>
<keyword evidence="9" id="KW-1185">Reference proteome</keyword>
<evidence type="ECO:0000256" key="3">
    <source>
        <dbReference type="ARBA" id="ARBA00022630"/>
    </source>
</evidence>
<proteinExistence type="inferred from homology"/>
<name>A0ABP0GUX8_CLALP</name>
<dbReference type="PROSITE" id="PS00624">
    <property type="entry name" value="GMC_OXRED_2"/>
    <property type="match status" value="1"/>
</dbReference>
<keyword evidence="4 5" id="KW-0274">FAD</keyword>
<accession>A0ABP0GUX8</accession>
<evidence type="ECO:0000259" key="7">
    <source>
        <dbReference type="PROSITE" id="PS00624"/>
    </source>
</evidence>
<dbReference type="PIRSF" id="PIRSF000137">
    <property type="entry name" value="Alcohol_oxidase"/>
    <property type="match status" value="1"/>
</dbReference>
<dbReference type="Pfam" id="PF00732">
    <property type="entry name" value="GMC_oxred_N"/>
    <property type="match status" value="1"/>
</dbReference>
<dbReference type="SUPFAM" id="SSF54373">
    <property type="entry name" value="FAD-linked reductases, C-terminal domain"/>
    <property type="match status" value="1"/>
</dbReference>
<dbReference type="EMBL" id="CAWYQH010000141">
    <property type="protein sequence ID" value="CAK8694756.1"/>
    <property type="molecule type" value="Genomic_DNA"/>
</dbReference>
<evidence type="ECO:0000256" key="1">
    <source>
        <dbReference type="ARBA" id="ARBA00001974"/>
    </source>
</evidence>
<dbReference type="Pfam" id="PF05199">
    <property type="entry name" value="GMC_oxred_C"/>
    <property type="match status" value="1"/>
</dbReference>
<gene>
    <name evidence="8" type="ORF">CVLEPA_LOCUS28098</name>
</gene>
<comment type="caution">
    <text evidence="8">The sequence shown here is derived from an EMBL/GenBank/DDBJ whole genome shotgun (WGS) entry which is preliminary data.</text>
</comment>
<evidence type="ECO:0000313" key="9">
    <source>
        <dbReference type="Proteomes" id="UP001642483"/>
    </source>
</evidence>